<keyword evidence="3" id="KW-1185">Reference proteome</keyword>
<keyword evidence="1" id="KW-1133">Transmembrane helix</keyword>
<organism evidence="2 3">
    <name type="scientific">Catellatospora bangladeshensis</name>
    <dbReference type="NCBI Taxonomy" id="310355"/>
    <lineage>
        <taxon>Bacteria</taxon>
        <taxon>Bacillati</taxon>
        <taxon>Actinomycetota</taxon>
        <taxon>Actinomycetes</taxon>
        <taxon>Micromonosporales</taxon>
        <taxon>Micromonosporaceae</taxon>
        <taxon>Catellatospora</taxon>
    </lineage>
</organism>
<feature type="transmembrane region" description="Helical" evidence="1">
    <location>
        <begin position="230"/>
        <end position="250"/>
    </location>
</feature>
<name>A0A8J3JIQ7_9ACTN</name>
<evidence type="ECO:0000256" key="1">
    <source>
        <dbReference type="SAM" id="Phobius"/>
    </source>
</evidence>
<feature type="transmembrane region" description="Helical" evidence="1">
    <location>
        <begin position="62"/>
        <end position="80"/>
    </location>
</feature>
<evidence type="ECO:0000313" key="3">
    <source>
        <dbReference type="Proteomes" id="UP000601223"/>
    </source>
</evidence>
<keyword evidence="1" id="KW-0812">Transmembrane</keyword>
<feature type="transmembrane region" description="Helical" evidence="1">
    <location>
        <begin position="118"/>
        <end position="138"/>
    </location>
</feature>
<dbReference type="AlphaFoldDB" id="A0A8J3JIQ7"/>
<feature type="transmembrane region" description="Helical" evidence="1">
    <location>
        <begin position="195"/>
        <end position="218"/>
    </location>
</feature>
<reference evidence="2 3" key="1">
    <citation type="submission" date="2021-01" db="EMBL/GenBank/DDBJ databases">
        <title>Whole genome shotgun sequence of Catellatospora bangladeshensis NBRC 107357.</title>
        <authorList>
            <person name="Komaki H."/>
            <person name="Tamura T."/>
        </authorList>
    </citation>
    <scope>NUCLEOTIDE SEQUENCE [LARGE SCALE GENOMIC DNA]</scope>
    <source>
        <strain evidence="2 3">NBRC 107357</strain>
    </source>
</reference>
<dbReference type="PANTHER" id="PTHR36833:SF1">
    <property type="entry name" value="INTEGRAL MEMBRANE TRANSPORT PROTEIN"/>
    <property type="match status" value="1"/>
</dbReference>
<proteinExistence type="predicted"/>
<dbReference type="RefSeq" id="WP_203742690.1">
    <property type="nucleotide sequence ID" value="NZ_BONF01000008.1"/>
</dbReference>
<accession>A0A8J3JIQ7</accession>
<dbReference type="EMBL" id="BONF01000008">
    <property type="protein sequence ID" value="GIF79755.1"/>
    <property type="molecule type" value="Genomic_DNA"/>
</dbReference>
<keyword evidence="1" id="KW-0472">Membrane</keyword>
<dbReference type="PANTHER" id="PTHR36833">
    <property type="entry name" value="SLR0610 PROTEIN-RELATED"/>
    <property type="match status" value="1"/>
</dbReference>
<dbReference type="InterPro" id="IPR010390">
    <property type="entry name" value="ABC-2_transporter-like"/>
</dbReference>
<dbReference type="Proteomes" id="UP000601223">
    <property type="component" value="Unassembled WGS sequence"/>
</dbReference>
<comment type="caution">
    <text evidence="2">The sequence shown here is derived from an EMBL/GenBank/DDBJ whole genome shotgun (WGS) entry which is preliminary data.</text>
</comment>
<sequence length="262" mass="28627">MRRVLRIYRRSLGAHLRAVLEYEADFWILVVAGLLFQVLNLVFLSAVFAHVPALNGWSYPEAVLLAGTFGFINGLGPLFFEGTWRLARRINHGELDYPLVRPVNVPVQVISGGIGMHGFGDVVGGGAMIGWGLANAGIEWTPVKIVGGLVMLVSSATILLSLIVIGNAVSFWVGGPHPVFAMTLIRTADMAKYPITIYGVAVRAAFTVLVPYAFISFFPATWVLDKEHSWIGLLTPLMAAYCVWLARTVFRAGLRRYDSAGH</sequence>
<dbReference type="Pfam" id="PF06182">
    <property type="entry name" value="ABC2_membrane_6"/>
    <property type="match status" value="1"/>
</dbReference>
<gene>
    <name evidence="2" type="ORF">Cba03nite_11040</name>
</gene>
<evidence type="ECO:0000313" key="2">
    <source>
        <dbReference type="EMBL" id="GIF79755.1"/>
    </source>
</evidence>
<feature type="transmembrane region" description="Helical" evidence="1">
    <location>
        <begin position="26"/>
        <end position="50"/>
    </location>
</feature>
<feature type="transmembrane region" description="Helical" evidence="1">
    <location>
        <begin position="150"/>
        <end position="174"/>
    </location>
</feature>
<protein>
    <submittedName>
        <fullName evidence="2">ABC transporter permease</fullName>
    </submittedName>
</protein>